<evidence type="ECO:0000256" key="1">
    <source>
        <dbReference type="ARBA" id="ARBA00022602"/>
    </source>
</evidence>
<reference evidence="7 8" key="1">
    <citation type="submission" date="2023-07" db="EMBL/GenBank/DDBJ databases">
        <title>Genomic Encyclopedia of Type Strains, Phase IV (KMG-IV): sequencing the most valuable type-strain genomes for metagenomic binning, comparative biology and taxonomic classification.</title>
        <authorList>
            <person name="Goeker M."/>
        </authorList>
    </citation>
    <scope>NUCLEOTIDE SEQUENCE [LARGE SCALE GENOMIC DNA]</scope>
    <source>
        <strain evidence="7 8">NIO-1023</strain>
    </source>
</reference>
<comment type="catalytic activity">
    <reaction evidence="5">
        <text>dimethylallyl phosphate + FMNH2 = prenylated FMNH2 + phosphate</text>
        <dbReference type="Rhea" id="RHEA:37743"/>
        <dbReference type="ChEBI" id="CHEBI:43474"/>
        <dbReference type="ChEBI" id="CHEBI:57618"/>
        <dbReference type="ChEBI" id="CHEBI:87467"/>
        <dbReference type="ChEBI" id="CHEBI:88052"/>
        <dbReference type="EC" id="2.5.1.129"/>
    </reaction>
</comment>
<feature type="domain" description="Flavoprotein" evidence="6">
    <location>
        <begin position="8"/>
        <end position="178"/>
    </location>
</feature>
<organism evidence="7 8">
    <name type="scientific">Deinococcus enclensis</name>
    <dbReference type="NCBI Taxonomy" id="1049582"/>
    <lineage>
        <taxon>Bacteria</taxon>
        <taxon>Thermotogati</taxon>
        <taxon>Deinococcota</taxon>
        <taxon>Deinococci</taxon>
        <taxon>Deinococcales</taxon>
        <taxon>Deinococcaceae</taxon>
        <taxon>Deinococcus</taxon>
    </lineage>
</organism>
<feature type="binding site" evidence="5">
    <location>
        <begin position="93"/>
        <end position="96"/>
    </location>
    <ligand>
        <name>FMN</name>
        <dbReference type="ChEBI" id="CHEBI:58210"/>
    </ligand>
</feature>
<dbReference type="EMBL" id="JAURUR010000018">
    <property type="protein sequence ID" value="MDP9765993.1"/>
    <property type="molecule type" value="Genomic_DNA"/>
</dbReference>
<dbReference type="InterPro" id="IPR036551">
    <property type="entry name" value="Flavin_trans-like"/>
</dbReference>
<comment type="function">
    <text evidence="5">Flavin prenyltransferase that catalyzes the synthesis of the prenylated FMN cofactor (prenyl-FMN) for 4-hydroxy-3-polyprenylbenzoic acid decarboxylase UbiD. The prenyltransferase is metal-independent and links a dimethylallyl moiety from dimethylallyl monophosphate (DMAP) to the flavin N5 and C6 atoms of FMN.</text>
</comment>
<evidence type="ECO:0000313" key="7">
    <source>
        <dbReference type="EMBL" id="MDP9765993.1"/>
    </source>
</evidence>
<dbReference type="SUPFAM" id="SSF52507">
    <property type="entry name" value="Homo-oligomeric flavin-containing Cys decarboxylases, HFCD"/>
    <property type="match status" value="1"/>
</dbReference>
<comment type="caution">
    <text evidence="5">Lacks conserved residue(s) required for the propagation of feature annotation.</text>
</comment>
<dbReference type="HAMAP" id="MF_01984">
    <property type="entry name" value="ubiX_pad"/>
    <property type="match status" value="1"/>
</dbReference>
<feature type="binding site" evidence="5">
    <location>
        <position position="41"/>
    </location>
    <ligand>
        <name>FMN</name>
        <dbReference type="ChEBI" id="CHEBI:58210"/>
    </ligand>
</feature>
<gene>
    <name evidence="5" type="primary">ubiX</name>
    <name evidence="7" type="ORF">QO006_003454</name>
</gene>
<evidence type="ECO:0000313" key="8">
    <source>
        <dbReference type="Proteomes" id="UP001232163"/>
    </source>
</evidence>
<dbReference type="NCBIfam" id="TIGR00421">
    <property type="entry name" value="ubiX_pad"/>
    <property type="match status" value="1"/>
</dbReference>
<keyword evidence="4 5" id="KW-0808">Transferase</keyword>
<evidence type="ECO:0000256" key="4">
    <source>
        <dbReference type="ARBA" id="ARBA00022679"/>
    </source>
</evidence>
<dbReference type="Proteomes" id="UP001232163">
    <property type="component" value="Unassembled WGS sequence"/>
</dbReference>
<feature type="binding site" evidence="5">
    <location>
        <position position="158"/>
    </location>
    <ligand>
        <name>dimethylallyl phosphate</name>
        <dbReference type="ChEBI" id="CHEBI:88052"/>
    </ligand>
</feature>
<dbReference type="InterPro" id="IPR003382">
    <property type="entry name" value="Flavoprotein"/>
</dbReference>
<dbReference type="EC" id="2.5.1.129" evidence="5"/>
<dbReference type="NCBIfam" id="NF004685">
    <property type="entry name" value="PRK06029.1"/>
    <property type="match status" value="1"/>
</dbReference>
<keyword evidence="8" id="KW-1185">Reference proteome</keyword>
<feature type="binding site" evidence="5">
    <location>
        <position position="174"/>
    </location>
    <ligand>
        <name>dimethylallyl phosphate</name>
        <dbReference type="ChEBI" id="CHEBI:88052"/>
    </ligand>
</feature>
<keyword evidence="7" id="KW-0456">Lyase</keyword>
<evidence type="ECO:0000259" key="6">
    <source>
        <dbReference type="Pfam" id="PF02441"/>
    </source>
</evidence>
<sequence>MSGARPPRLVVGVSGGSGMPYVPDLLGLLRDLGVETHLVVSSGAKRVMTAEGGGPQLADLTALATHVHEDRDLAAGIASGSFRTDGMVLLPCSAGTLAKVAQGFTDTLITRAAHVTLKERRRLVLVVREDPLPRPMLVNLLAAHDAGATVMTASPGFYHAPEDLNDLLRFVTARVLDQFGLDVPGFRRWRDGAPGGPE</sequence>
<dbReference type="GO" id="GO:0008694">
    <property type="term" value="F:4-hydroxy-3-polyprenylbenzoate decarboxylase activity"/>
    <property type="evidence" value="ECO:0007669"/>
    <property type="project" value="UniProtKB-EC"/>
</dbReference>
<comment type="caution">
    <text evidence="7">The sequence shown here is derived from an EMBL/GenBank/DDBJ whole genome shotgun (WGS) entry which is preliminary data.</text>
</comment>
<evidence type="ECO:0000256" key="5">
    <source>
        <dbReference type="HAMAP-Rule" id="MF_01984"/>
    </source>
</evidence>
<proteinExistence type="inferred from homology"/>
<dbReference type="Pfam" id="PF02441">
    <property type="entry name" value="Flavoprotein"/>
    <property type="match status" value="1"/>
</dbReference>
<name>A0ABT9MHD2_9DEIO</name>
<evidence type="ECO:0000256" key="3">
    <source>
        <dbReference type="ARBA" id="ARBA00022643"/>
    </source>
</evidence>
<keyword evidence="2 5" id="KW-0285">Flavoprotein</keyword>
<dbReference type="Gene3D" id="3.40.50.1950">
    <property type="entry name" value="Flavin prenyltransferase-like"/>
    <property type="match status" value="1"/>
</dbReference>
<keyword evidence="1 5" id="KW-0637">Prenyltransferase</keyword>
<dbReference type="InterPro" id="IPR004507">
    <property type="entry name" value="UbiX-like"/>
</dbReference>
<accession>A0ABT9MHD2</accession>
<feature type="binding site" evidence="5">
    <location>
        <begin position="15"/>
        <end position="17"/>
    </location>
    <ligand>
        <name>FMN</name>
        <dbReference type="ChEBI" id="CHEBI:58210"/>
    </ligand>
</feature>
<keyword evidence="3 5" id="KW-0288">FMN</keyword>
<evidence type="ECO:0000256" key="2">
    <source>
        <dbReference type="ARBA" id="ARBA00022630"/>
    </source>
</evidence>
<comment type="similarity">
    <text evidence="5">Belongs to the UbiX/PAD1 family.</text>
</comment>
<protein>
    <recommendedName>
        <fullName evidence="5">Flavin prenyltransferase UbiX</fullName>
        <ecNumber evidence="5">2.5.1.129</ecNumber>
    </recommendedName>
</protein>
<feature type="binding site" evidence="5">
    <location>
        <position position="128"/>
    </location>
    <ligand>
        <name>FMN</name>
        <dbReference type="ChEBI" id="CHEBI:58210"/>
    </ligand>
</feature>
<dbReference type="RefSeq" id="WP_022800718.1">
    <property type="nucleotide sequence ID" value="NZ_JAURUR010000018.1"/>
</dbReference>